<evidence type="ECO:0000256" key="1">
    <source>
        <dbReference type="SAM" id="MobiDB-lite"/>
    </source>
</evidence>
<dbReference type="EMBL" id="JAGPXF010000006">
    <property type="protein sequence ID" value="KAH7239309.1"/>
    <property type="molecule type" value="Genomic_DNA"/>
</dbReference>
<organism evidence="2 3">
    <name type="scientific">Fusarium tricinctum</name>
    <dbReference type="NCBI Taxonomy" id="61284"/>
    <lineage>
        <taxon>Eukaryota</taxon>
        <taxon>Fungi</taxon>
        <taxon>Dikarya</taxon>
        <taxon>Ascomycota</taxon>
        <taxon>Pezizomycotina</taxon>
        <taxon>Sordariomycetes</taxon>
        <taxon>Hypocreomycetidae</taxon>
        <taxon>Hypocreales</taxon>
        <taxon>Nectriaceae</taxon>
        <taxon>Fusarium</taxon>
        <taxon>Fusarium tricinctum species complex</taxon>
    </lineage>
</organism>
<accession>A0A8K0RRV2</accession>
<name>A0A8K0RRV2_9HYPO</name>
<evidence type="ECO:0000313" key="2">
    <source>
        <dbReference type="EMBL" id="KAH7239309.1"/>
    </source>
</evidence>
<dbReference type="OrthoDB" id="550575at2759"/>
<feature type="region of interest" description="Disordered" evidence="1">
    <location>
        <begin position="1"/>
        <end position="24"/>
    </location>
</feature>
<dbReference type="InterPro" id="IPR032675">
    <property type="entry name" value="LRR_dom_sf"/>
</dbReference>
<gene>
    <name evidence="2" type="ORF">BKA59DRAFT_558657</name>
</gene>
<keyword evidence="3" id="KW-1185">Reference proteome</keyword>
<dbReference type="SUPFAM" id="SSF52047">
    <property type="entry name" value="RNI-like"/>
    <property type="match status" value="1"/>
</dbReference>
<reference evidence="2" key="1">
    <citation type="journal article" date="2021" name="Nat. Commun.">
        <title>Genetic determinants of endophytism in the Arabidopsis root mycobiome.</title>
        <authorList>
            <person name="Mesny F."/>
            <person name="Miyauchi S."/>
            <person name="Thiergart T."/>
            <person name="Pickel B."/>
            <person name="Atanasova L."/>
            <person name="Karlsson M."/>
            <person name="Huettel B."/>
            <person name="Barry K.W."/>
            <person name="Haridas S."/>
            <person name="Chen C."/>
            <person name="Bauer D."/>
            <person name="Andreopoulos W."/>
            <person name="Pangilinan J."/>
            <person name="LaButti K."/>
            <person name="Riley R."/>
            <person name="Lipzen A."/>
            <person name="Clum A."/>
            <person name="Drula E."/>
            <person name="Henrissat B."/>
            <person name="Kohler A."/>
            <person name="Grigoriev I.V."/>
            <person name="Martin F.M."/>
            <person name="Hacquard S."/>
        </authorList>
    </citation>
    <scope>NUCLEOTIDE SEQUENCE</scope>
    <source>
        <strain evidence="2">MPI-SDFR-AT-0068</strain>
    </source>
</reference>
<dbReference type="AlphaFoldDB" id="A0A8K0RRV2"/>
<feature type="compositionally biased region" description="Basic and acidic residues" evidence="1">
    <location>
        <begin position="1"/>
        <end position="11"/>
    </location>
</feature>
<evidence type="ECO:0000313" key="3">
    <source>
        <dbReference type="Proteomes" id="UP000813427"/>
    </source>
</evidence>
<comment type="caution">
    <text evidence="2">The sequence shown here is derived from an EMBL/GenBank/DDBJ whole genome shotgun (WGS) entry which is preliminary data.</text>
</comment>
<proteinExistence type="predicted"/>
<dbReference type="Proteomes" id="UP000813427">
    <property type="component" value="Unassembled WGS sequence"/>
</dbReference>
<sequence length="274" mass="30747">MPPIRTEKTNSHADAPAPGAETPKKRLLKPVTKGIKAAEFLSSERDWDNNYHRLIGTSTRTISFGSAFVLTDEHIEDIAVLARQVREKITKFSFKYKDVSYDAKNDATKVTNDGIILLSKSLPNLKFFELPGTWLITDDGPIGLIQNCSQMRSIEVTGTSGNGGVIEGKALDQLRAHPEWVPGLKTLLLVDNEKSKVFMTAMREMSRARPELTISLVSRSEEKNYGDWDLKESSKHFRNGRKSTAKPKSKVYKPYTGGFKPYTGGRYGPFYGRW</sequence>
<dbReference type="Gene3D" id="3.80.10.10">
    <property type="entry name" value="Ribonuclease Inhibitor"/>
    <property type="match status" value="1"/>
</dbReference>
<protein>
    <submittedName>
        <fullName evidence="2">Uncharacterized protein</fullName>
    </submittedName>
</protein>